<keyword evidence="2" id="KW-1185">Reference proteome</keyword>
<proteinExistence type="predicted"/>
<evidence type="ECO:0000313" key="2">
    <source>
        <dbReference type="Proteomes" id="UP001458880"/>
    </source>
</evidence>
<organism evidence="1 2">
    <name type="scientific">Popillia japonica</name>
    <name type="common">Japanese beetle</name>
    <dbReference type="NCBI Taxonomy" id="7064"/>
    <lineage>
        <taxon>Eukaryota</taxon>
        <taxon>Metazoa</taxon>
        <taxon>Ecdysozoa</taxon>
        <taxon>Arthropoda</taxon>
        <taxon>Hexapoda</taxon>
        <taxon>Insecta</taxon>
        <taxon>Pterygota</taxon>
        <taxon>Neoptera</taxon>
        <taxon>Endopterygota</taxon>
        <taxon>Coleoptera</taxon>
        <taxon>Polyphaga</taxon>
        <taxon>Scarabaeiformia</taxon>
        <taxon>Scarabaeidae</taxon>
        <taxon>Rutelinae</taxon>
        <taxon>Popillia</taxon>
    </lineage>
</organism>
<sequence length="176" mass="20577">MTEQRVHKLRSNAFYDLLREIDLKTAIFSFDCQKNLPLPKIPDQACYFSMPINLYNFTVVSGHSKSKLTPENVKSFTWTEKDRQRSSNSSIIGMVQYWLKLCSPPQIQFVELVYPVVGHSFLPPDRVFGQIERKIKKCATIINPEMYLKIIKEYATVLRMGEDCPIFDWKSEVKKF</sequence>
<dbReference type="EMBL" id="JASPKY010000032">
    <property type="protein sequence ID" value="KAK9747278.1"/>
    <property type="molecule type" value="Genomic_DNA"/>
</dbReference>
<dbReference type="Proteomes" id="UP001458880">
    <property type="component" value="Unassembled WGS sequence"/>
</dbReference>
<accession>A0AAW1MHU3</accession>
<evidence type="ECO:0000313" key="1">
    <source>
        <dbReference type="EMBL" id="KAK9747278.1"/>
    </source>
</evidence>
<gene>
    <name evidence="1" type="ORF">QE152_g5422</name>
</gene>
<comment type="caution">
    <text evidence="1">The sequence shown here is derived from an EMBL/GenBank/DDBJ whole genome shotgun (WGS) entry which is preliminary data.</text>
</comment>
<dbReference type="AlphaFoldDB" id="A0AAW1MHU3"/>
<reference evidence="1 2" key="1">
    <citation type="journal article" date="2024" name="BMC Genomics">
        <title>De novo assembly and annotation of Popillia japonica's genome with initial clues to its potential as an invasive pest.</title>
        <authorList>
            <person name="Cucini C."/>
            <person name="Boschi S."/>
            <person name="Funari R."/>
            <person name="Cardaioli E."/>
            <person name="Iannotti N."/>
            <person name="Marturano G."/>
            <person name="Paoli F."/>
            <person name="Bruttini M."/>
            <person name="Carapelli A."/>
            <person name="Frati F."/>
            <person name="Nardi F."/>
        </authorList>
    </citation>
    <scope>NUCLEOTIDE SEQUENCE [LARGE SCALE GENOMIC DNA]</scope>
    <source>
        <strain evidence="1">DMR45628</strain>
    </source>
</reference>
<protein>
    <submittedName>
        <fullName evidence="1">Uncharacterized protein</fullName>
    </submittedName>
</protein>
<name>A0AAW1MHU3_POPJA</name>